<reference evidence="6" key="1">
    <citation type="submission" date="2022-06" db="EMBL/GenBank/DDBJ databases">
        <title>Genome sequence of Phormidium yuhuli AB48 isolated from an industrial photobioreactor environment.</title>
        <authorList>
            <person name="Qiu Y."/>
            <person name="Noonan A.J.C."/>
            <person name="Dofher K."/>
            <person name="Koch M."/>
            <person name="Kieft B."/>
            <person name="Lin X."/>
            <person name="Ziels R.M."/>
            <person name="Hallam S.J."/>
        </authorList>
    </citation>
    <scope>NUCLEOTIDE SEQUENCE</scope>
    <source>
        <strain evidence="6">AB48</strain>
    </source>
</reference>
<dbReference type="PANTHER" id="PTHR10434">
    <property type="entry name" value="1-ACYL-SN-GLYCEROL-3-PHOSPHATE ACYLTRANSFERASE"/>
    <property type="match status" value="1"/>
</dbReference>
<dbReference type="RefSeq" id="WP_252663426.1">
    <property type="nucleotide sequence ID" value="NZ_CP098611.1"/>
</dbReference>
<comment type="similarity">
    <text evidence="1 4">Belongs to the 1-acyl-sn-glycerol-3-phosphate acyltransferase family.</text>
</comment>
<dbReference type="SMART" id="SM00563">
    <property type="entry name" value="PlsC"/>
    <property type="match status" value="1"/>
</dbReference>
<feature type="domain" description="Phospholipid/glycerol acyltransferase" evidence="5">
    <location>
        <begin position="46"/>
        <end position="158"/>
    </location>
</feature>
<organism evidence="6 7">
    <name type="scientific">Phormidium yuhuli AB48</name>
    <dbReference type="NCBI Taxonomy" id="2940671"/>
    <lineage>
        <taxon>Bacteria</taxon>
        <taxon>Bacillati</taxon>
        <taxon>Cyanobacteriota</taxon>
        <taxon>Cyanophyceae</taxon>
        <taxon>Oscillatoriophycideae</taxon>
        <taxon>Oscillatoriales</taxon>
        <taxon>Oscillatoriaceae</taxon>
        <taxon>Phormidium</taxon>
        <taxon>Phormidium yuhuli</taxon>
    </lineage>
</organism>
<evidence type="ECO:0000256" key="1">
    <source>
        <dbReference type="ARBA" id="ARBA00008655"/>
    </source>
</evidence>
<dbReference type="InterPro" id="IPR002123">
    <property type="entry name" value="Plipid/glycerol_acylTrfase"/>
</dbReference>
<keyword evidence="4" id="KW-0443">Lipid metabolism</keyword>
<comment type="catalytic activity">
    <reaction evidence="4">
        <text>a 1-acyl-sn-glycero-3-phosphate + an acyl-CoA = a 1,2-diacyl-sn-glycero-3-phosphate + CoA</text>
        <dbReference type="Rhea" id="RHEA:19709"/>
        <dbReference type="ChEBI" id="CHEBI:57287"/>
        <dbReference type="ChEBI" id="CHEBI:57970"/>
        <dbReference type="ChEBI" id="CHEBI:58342"/>
        <dbReference type="ChEBI" id="CHEBI:58608"/>
        <dbReference type="EC" id="2.3.1.51"/>
    </reaction>
</comment>
<dbReference type="SUPFAM" id="SSF69593">
    <property type="entry name" value="Glycerol-3-phosphate (1)-acyltransferase"/>
    <property type="match status" value="1"/>
</dbReference>
<evidence type="ECO:0000256" key="4">
    <source>
        <dbReference type="RuleBase" id="RU361267"/>
    </source>
</evidence>
<dbReference type="Pfam" id="PF01553">
    <property type="entry name" value="Acyltransferase"/>
    <property type="match status" value="1"/>
</dbReference>
<keyword evidence="4" id="KW-1208">Phospholipid metabolism</keyword>
<evidence type="ECO:0000313" key="6">
    <source>
        <dbReference type="EMBL" id="USR91401.1"/>
    </source>
</evidence>
<name>A0ABY5ARK0_9CYAN</name>
<keyword evidence="4" id="KW-0444">Lipid biosynthesis</keyword>
<gene>
    <name evidence="6" type="ORF">NEA10_01270</name>
</gene>
<dbReference type="EMBL" id="CP098611">
    <property type="protein sequence ID" value="USR91401.1"/>
    <property type="molecule type" value="Genomic_DNA"/>
</dbReference>
<dbReference type="EC" id="2.3.1.51" evidence="4"/>
<evidence type="ECO:0000259" key="5">
    <source>
        <dbReference type="SMART" id="SM00563"/>
    </source>
</evidence>
<keyword evidence="2 4" id="KW-0808">Transferase</keyword>
<dbReference type="PANTHER" id="PTHR10434:SF11">
    <property type="entry name" value="1-ACYL-SN-GLYCEROL-3-PHOSPHATE ACYLTRANSFERASE"/>
    <property type="match status" value="1"/>
</dbReference>
<accession>A0ABY5ARK0</accession>
<evidence type="ECO:0000313" key="7">
    <source>
        <dbReference type="Proteomes" id="UP001056708"/>
    </source>
</evidence>
<proteinExistence type="inferred from homology"/>
<sequence>MIQDREPGYNLALYHLFKWSVVSPLFYSYFRGRVYGVENVPKSGPLLVASNHASYFDPPMISCAVERPVAYMAKEELFKNPIFAKAIRLYGAYPVKRKAADHNAIRSALEYLDKGWATGVFLSGTRTRDGRIPNPKPGAVLIAAKAQVPILPVSLWGTEAIFQGSSKPRSVPVTIRIGEPVNPPQSGDREGLEAVTQHCREVIESLHDLGR</sequence>
<keyword evidence="4" id="KW-0594">Phospholipid biosynthesis</keyword>
<dbReference type="Proteomes" id="UP001056708">
    <property type="component" value="Chromosome"/>
</dbReference>
<comment type="domain">
    <text evidence="4">The HXXXXD motif is essential for acyltransferase activity and may constitute the binding site for the phosphate moiety of the glycerol-3-phosphate.</text>
</comment>
<dbReference type="CDD" id="cd07989">
    <property type="entry name" value="LPLAT_AGPAT-like"/>
    <property type="match status" value="1"/>
</dbReference>
<protein>
    <recommendedName>
        <fullName evidence="4">1-acyl-sn-glycerol-3-phosphate acyltransferase</fullName>
        <ecNumber evidence="4">2.3.1.51</ecNumber>
    </recommendedName>
</protein>
<keyword evidence="3 4" id="KW-0012">Acyltransferase</keyword>
<dbReference type="GO" id="GO:0016746">
    <property type="term" value="F:acyltransferase activity"/>
    <property type="evidence" value="ECO:0007669"/>
    <property type="project" value="UniProtKB-KW"/>
</dbReference>
<dbReference type="InterPro" id="IPR004552">
    <property type="entry name" value="AGP_acyltrans"/>
</dbReference>
<dbReference type="NCBIfam" id="TIGR00530">
    <property type="entry name" value="AGP_acyltrn"/>
    <property type="match status" value="1"/>
</dbReference>
<keyword evidence="7" id="KW-1185">Reference proteome</keyword>
<evidence type="ECO:0000256" key="2">
    <source>
        <dbReference type="ARBA" id="ARBA00022679"/>
    </source>
</evidence>
<evidence type="ECO:0000256" key="3">
    <source>
        <dbReference type="ARBA" id="ARBA00023315"/>
    </source>
</evidence>